<dbReference type="EMBL" id="SRLO01001701">
    <property type="protein sequence ID" value="TNN35833.1"/>
    <property type="molecule type" value="Genomic_DNA"/>
</dbReference>
<dbReference type="AlphaFoldDB" id="A0A4Z2F4L9"/>
<evidence type="ECO:0000313" key="3">
    <source>
        <dbReference type="Proteomes" id="UP000314294"/>
    </source>
</evidence>
<feature type="region of interest" description="Disordered" evidence="1">
    <location>
        <begin position="274"/>
        <end position="306"/>
    </location>
</feature>
<organism evidence="2 3">
    <name type="scientific">Liparis tanakae</name>
    <name type="common">Tanaka's snailfish</name>
    <dbReference type="NCBI Taxonomy" id="230148"/>
    <lineage>
        <taxon>Eukaryota</taxon>
        <taxon>Metazoa</taxon>
        <taxon>Chordata</taxon>
        <taxon>Craniata</taxon>
        <taxon>Vertebrata</taxon>
        <taxon>Euteleostomi</taxon>
        <taxon>Actinopterygii</taxon>
        <taxon>Neopterygii</taxon>
        <taxon>Teleostei</taxon>
        <taxon>Neoteleostei</taxon>
        <taxon>Acanthomorphata</taxon>
        <taxon>Eupercaria</taxon>
        <taxon>Perciformes</taxon>
        <taxon>Cottioidei</taxon>
        <taxon>Cottales</taxon>
        <taxon>Liparidae</taxon>
        <taxon>Liparis</taxon>
    </lineage>
</organism>
<keyword evidence="3" id="KW-1185">Reference proteome</keyword>
<dbReference type="Proteomes" id="UP000314294">
    <property type="component" value="Unassembled WGS sequence"/>
</dbReference>
<sequence>MLRRKGRQEESPKGMLGNQEADSERLEPWKHRTRWSKRDPKNVISFPGLTAPHRSSPLLNAPDQQFVKELRHARTLQCGFHKWKLWRFNIPFGQTRRNDLPSSGSDTGKCCLQVPLRAKSYAHVYDGVENLKNIVAAEKTMFLLLLPPQGPTPHLPGGFGQVESVTKPPENPDRDHKFMGSGKSGTLLVLTPLALDRLKNSFSSQRDTPHIRSGVQSSVLKAKRGVDSPAGIQSSPICQEEHRNSREDDVPAAASSSRPDATFARRIRVDILQAGRGRSNLPDDVRNNTEDQQQGLMSPEELQRDPGSVRALWAHDATWETHFTASVDVDK</sequence>
<accession>A0A4Z2F4L9</accession>
<gene>
    <name evidence="2" type="ORF">EYF80_054005</name>
</gene>
<evidence type="ECO:0000256" key="1">
    <source>
        <dbReference type="SAM" id="MobiDB-lite"/>
    </source>
</evidence>
<feature type="compositionally biased region" description="Basic and acidic residues" evidence="1">
    <location>
        <begin position="239"/>
        <end position="249"/>
    </location>
</feature>
<feature type="compositionally biased region" description="Basic and acidic residues" evidence="1">
    <location>
        <begin position="22"/>
        <end position="34"/>
    </location>
</feature>
<feature type="region of interest" description="Disordered" evidence="1">
    <location>
        <begin position="1"/>
        <end position="34"/>
    </location>
</feature>
<protein>
    <submittedName>
        <fullName evidence="2">Uncharacterized protein</fullName>
    </submittedName>
</protein>
<evidence type="ECO:0000313" key="2">
    <source>
        <dbReference type="EMBL" id="TNN35833.1"/>
    </source>
</evidence>
<proteinExistence type="predicted"/>
<comment type="caution">
    <text evidence="2">The sequence shown here is derived from an EMBL/GenBank/DDBJ whole genome shotgun (WGS) entry which is preliminary data.</text>
</comment>
<reference evidence="2 3" key="1">
    <citation type="submission" date="2019-03" db="EMBL/GenBank/DDBJ databases">
        <title>First draft genome of Liparis tanakae, snailfish: a comprehensive survey of snailfish specific genes.</title>
        <authorList>
            <person name="Kim W."/>
            <person name="Song I."/>
            <person name="Jeong J.-H."/>
            <person name="Kim D."/>
            <person name="Kim S."/>
            <person name="Ryu S."/>
            <person name="Song J.Y."/>
            <person name="Lee S.K."/>
        </authorList>
    </citation>
    <scope>NUCLEOTIDE SEQUENCE [LARGE SCALE GENOMIC DNA]</scope>
    <source>
        <tissue evidence="2">Muscle</tissue>
    </source>
</reference>
<name>A0A4Z2F4L9_9TELE</name>
<feature type="region of interest" description="Disordered" evidence="1">
    <location>
        <begin position="203"/>
        <end position="261"/>
    </location>
</feature>